<keyword evidence="2" id="KW-1185">Reference proteome</keyword>
<gene>
    <name evidence="1" type="ORF">F5878DRAFT_668265</name>
</gene>
<sequence>MSPLTRLEELPLDILRLIAPKTGEIAFLLSQLSRTMNRRANAIVYETAYVDALPSLALPVTASQSI</sequence>
<proteinExistence type="predicted"/>
<feature type="non-terminal residue" evidence="1">
    <location>
        <position position="66"/>
    </location>
</feature>
<accession>A0AA38NUH0</accession>
<dbReference type="Proteomes" id="UP001163846">
    <property type="component" value="Unassembled WGS sequence"/>
</dbReference>
<organism evidence="1 2">
    <name type="scientific">Lentinula raphanica</name>
    <dbReference type="NCBI Taxonomy" id="153919"/>
    <lineage>
        <taxon>Eukaryota</taxon>
        <taxon>Fungi</taxon>
        <taxon>Dikarya</taxon>
        <taxon>Basidiomycota</taxon>
        <taxon>Agaricomycotina</taxon>
        <taxon>Agaricomycetes</taxon>
        <taxon>Agaricomycetidae</taxon>
        <taxon>Agaricales</taxon>
        <taxon>Marasmiineae</taxon>
        <taxon>Omphalotaceae</taxon>
        <taxon>Lentinula</taxon>
    </lineage>
</organism>
<dbReference type="AlphaFoldDB" id="A0AA38NUH0"/>
<evidence type="ECO:0000313" key="1">
    <source>
        <dbReference type="EMBL" id="KAJ3830846.1"/>
    </source>
</evidence>
<reference evidence="1" key="1">
    <citation type="submission" date="2022-08" db="EMBL/GenBank/DDBJ databases">
        <authorList>
            <consortium name="DOE Joint Genome Institute"/>
            <person name="Min B."/>
            <person name="Riley R."/>
            <person name="Sierra-Patev S."/>
            <person name="Naranjo-Ortiz M."/>
            <person name="Looney B."/>
            <person name="Konkel Z."/>
            <person name="Slot J.C."/>
            <person name="Sakamoto Y."/>
            <person name="Steenwyk J.L."/>
            <person name="Rokas A."/>
            <person name="Carro J."/>
            <person name="Camarero S."/>
            <person name="Ferreira P."/>
            <person name="Molpeceres G."/>
            <person name="Ruiz-Duenas F.J."/>
            <person name="Serrano A."/>
            <person name="Henrissat B."/>
            <person name="Drula E."/>
            <person name="Hughes K.W."/>
            <person name="Mata J.L."/>
            <person name="Ishikawa N.K."/>
            <person name="Vargas-Isla R."/>
            <person name="Ushijima S."/>
            <person name="Smith C.A."/>
            <person name="Ahrendt S."/>
            <person name="Andreopoulos W."/>
            <person name="He G."/>
            <person name="Labutti K."/>
            <person name="Lipzen A."/>
            <person name="Ng V."/>
            <person name="Sandor L."/>
            <person name="Barry K."/>
            <person name="Martinez A.T."/>
            <person name="Xiao Y."/>
            <person name="Gibbons J.G."/>
            <person name="Terashima K."/>
            <person name="Hibbett D.S."/>
            <person name="Grigoriev I.V."/>
        </authorList>
    </citation>
    <scope>NUCLEOTIDE SEQUENCE</scope>
    <source>
        <strain evidence="1">TFB9207</strain>
    </source>
</reference>
<dbReference type="EMBL" id="MU808143">
    <property type="protein sequence ID" value="KAJ3830846.1"/>
    <property type="molecule type" value="Genomic_DNA"/>
</dbReference>
<comment type="caution">
    <text evidence="1">The sequence shown here is derived from an EMBL/GenBank/DDBJ whole genome shotgun (WGS) entry which is preliminary data.</text>
</comment>
<protein>
    <submittedName>
        <fullName evidence="1">Uncharacterized protein</fullName>
    </submittedName>
</protein>
<evidence type="ECO:0000313" key="2">
    <source>
        <dbReference type="Proteomes" id="UP001163846"/>
    </source>
</evidence>
<name>A0AA38NUH0_9AGAR</name>